<organism evidence="1 2">
    <name type="scientific">Linderina macrospora</name>
    <dbReference type="NCBI Taxonomy" id="4868"/>
    <lineage>
        <taxon>Eukaryota</taxon>
        <taxon>Fungi</taxon>
        <taxon>Fungi incertae sedis</taxon>
        <taxon>Zoopagomycota</taxon>
        <taxon>Kickxellomycotina</taxon>
        <taxon>Kickxellomycetes</taxon>
        <taxon>Kickxellales</taxon>
        <taxon>Kickxellaceae</taxon>
        <taxon>Linderina</taxon>
    </lineage>
</organism>
<accession>A0ACC1JI06</accession>
<proteinExistence type="predicted"/>
<evidence type="ECO:0000313" key="1">
    <source>
        <dbReference type="EMBL" id="KAJ1951471.1"/>
    </source>
</evidence>
<sequence length="112" mass="12862">MYKVFLKGKGIYGCPECGSHFVEKDKILSKDFTGQYGRAILFDKLVNVVAGEAEQRKMTTGVFIVQDVACMECDRYVGWTYVKAYSPDQAFKEGKFILERLRVCDVTRELKR</sequence>
<dbReference type="Proteomes" id="UP001150603">
    <property type="component" value="Unassembled WGS sequence"/>
</dbReference>
<keyword evidence="2" id="KW-1185">Reference proteome</keyword>
<comment type="caution">
    <text evidence="1">The sequence shown here is derived from an EMBL/GenBank/DDBJ whole genome shotgun (WGS) entry which is preliminary data.</text>
</comment>
<gene>
    <name evidence="1" type="ORF">FBU59_000136</name>
</gene>
<protein>
    <submittedName>
        <fullName evidence="1">Uncharacterized protein</fullName>
    </submittedName>
</protein>
<name>A0ACC1JI06_9FUNG</name>
<evidence type="ECO:0000313" key="2">
    <source>
        <dbReference type="Proteomes" id="UP001150603"/>
    </source>
</evidence>
<dbReference type="EMBL" id="JANBPW010000013">
    <property type="protein sequence ID" value="KAJ1951471.1"/>
    <property type="molecule type" value="Genomic_DNA"/>
</dbReference>
<reference evidence="1" key="1">
    <citation type="submission" date="2022-07" db="EMBL/GenBank/DDBJ databases">
        <title>Phylogenomic reconstructions and comparative analyses of Kickxellomycotina fungi.</title>
        <authorList>
            <person name="Reynolds N.K."/>
            <person name="Stajich J.E."/>
            <person name="Barry K."/>
            <person name="Grigoriev I.V."/>
            <person name="Crous P."/>
            <person name="Smith M.E."/>
        </authorList>
    </citation>
    <scope>NUCLEOTIDE SEQUENCE</scope>
    <source>
        <strain evidence="1">NRRL 5244</strain>
    </source>
</reference>